<sequence>MPLHIKDKAANDAVRRLAHVRSLTLTEAVRVACEEALARDDRALTVVDRLKDIHRQVRTFARTGQKADKAFFDGEWGE</sequence>
<name>A0A366FQN7_9HYPH</name>
<dbReference type="OrthoDB" id="9814421at2"/>
<proteinExistence type="predicted"/>
<comment type="caution">
    <text evidence="1">The sequence shown here is derived from an EMBL/GenBank/DDBJ whole genome shotgun (WGS) entry which is preliminary data.</text>
</comment>
<evidence type="ECO:0000313" key="2">
    <source>
        <dbReference type="Proteomes" id="UP000253529"/>
    </source>
</evidence>
<gene>
    <name evidence="1" type="ORF">DFR50_104139</name>
</gene>
<dbReference type="RefSeq" id="WP_113888096.1">
    <property type="nucleotide sequence ID" value="NZ_QNRK01000004.1"/>
</dbReference>
<reference evidence="1 2" key="1">
    <citation type="submission" date="2018-06" db="EMBL/GenBank/DDBJ databases">
        <title>Genomic Encyclopedia of Type Strains, Phase IV (KMG-IV): sequencing the most valuable type-strain genomes for metagenomic binning, comparative biology and taxonomic classification.</title>
        <authorList>
            <person name="Goeker M."/>
        </authorList>
    </citation>
    <scope>NUCLEOTIDE SEQUENCE [LARGE SCALE GENOMIC DNA]</scope>
    <source>
        <strain evidence="1 2">DSM 24875</strain>
    </source>
</reference>
<accession>A0A366FQN7</accession>
<dbReference type="Proteomes" id="UP000253529">
    <property type="component" value="Unassembled WGS sequence"/>
</dbReference>
<dbReference type="AlphaFoldDB" id="A0A366FQN7"/>
<organism evidence="1 2">
    <name type="scientific">Roseiarcus fermentans</name>
    <dbReference type="NCBI Taxonomy" id="1473586"/>
    <lineage>
        <taxon>Bacteria</taxon>
        <taxon>Pseudomonadati</taxon>
        <taxon>Pseudomonadota</taxon>
        <taxon>Alphaproteobacteria</taxon>
        <taxon>Hyphomicrobiales</taxon>
        <taxon>Roseiarcaceae</taxon>
        <taxon>Roseiarcus</taxon>
    </lineage>
</organism>
<protein>
    <submittedName>
        <fullName evidence="1">Antitoxin VapB</fullName>
    </submittedName>
</protein>
<dbReference type="EMBL" id="QNRK01000004">
    <property type="protein sequence ID" value="RBP16861.1"/>
    <property type="molecule type" value="Genomic_DNA"/>
</dbReference>
<dbReference type="InterPro" id="IPR011660">
    <property type="entry name" value="VapB-like"/>
</dbReference>
<keyword evidence="2" id="KW-1185">Reference proteome</keyword>
<dbReference type="Pfam" id="PF07704">
    <property type="entry name" value="PSK_trans_fac"/>
    <property type="match status" value="1"/>
</dbReference>
<evidence type="ECO:0000313" key="1">
    <source>
        <dbReference type="EMBL" id="RBP16861.1"/>
    </source>
</evidence>